<evidence type="ECO:0000313" key="9">
    <source>
        <dbReference type="Proteomes" id="UP000266273"/>
    </source>
</evidence>
<evidence type="ECO:0000256" key="6">
    <source>
        <dbReference type="ARBA" id="ARBA00023239"/>
    </source>
</evidence>
<proteinExistence type="inferred from homology"/>
<dbReference type="OrthoDB" id="9798978at2"/>
<name>A0A397P746_9HYPH</name>
<keyword evidence="9" id="KW-1185">Reference proteome</keyword>
<evidence type="ECO:0000256" key="3">
    <source>
        <dbReference type="ARBA" id="ARBA00022723"/>
    </source>
</evidence>
<evidence type="ECO:0000256" key="4">
    <source>
        <dbReference type="ARBA" id="ARBA00023004"/>
    </source>
</evidence>
<evidence type="ECO:0000256" key="1">
    <source>
        <dbReference type="ARBA" id="ARBA00008876"/>
    </source>
</evidence>
<organism evidence="8 9">
    <name type="scientific">Dichotomicrobium thermohalophilum</name>
    <dbReference type="NCBI Taxonomy" id="933063"/>
    <lineage>
        <taxon>Bacteria</taxon>
        <taxon>Pseudomonadati</taxon>
        <taxon>Pseudomonadota</taxon>
        <taxon>Alphaproteobacteria</taxon>
        <taxon>Hyphomicrobiales</taxon>
        <taxon>Hyphomicrobiaceae</taxon>
        <taxon>Dichotomicrobium</taxon>
    </lineage>
</organism>
<dbReference type="PANTHER" id="PTHR30389">
    <property type="entry name" value="FUMARATE HYDRATASE-RELATED"/>
    <property type="match status" value="1"/>
</dbReference>
<dbReference type="RefSeq" id="WP_119062619.1">
    <property type="nucleotide sequence ID" value="NZ_QXDF01000006.1"/>
</dbReference>
<dbReference type="NCBIfam" id="TIGR00722">
    <property type="entry name" value="ttdA_fumA_fumB"/>
    <property type="match status" value="1"/>
</dbReference>
<keyword evidence="3" id="KW-0479">Metal-binding</keyword>
<evidence type="ECO:0000256" key="5">
    <source>
        <dbReference type="ARBA" id="ARBA00023014"/>
    </source>
</evidence>
<dbReference type="EMBL" id="QXDF01000006">
    <property type="protein sequence ID" value="RIA45370.1"/>
    <property type="molecule type" value="Genomic_DNA"/>
</dbReference>
<comment type="similarity">
    <text evidence="1">Belongs to the class-I fumarase family.</text>
</comment>
<protein>
    <submittedName>
        <fullName evidence="8">L(+)-tartrate dehydratase alpha subunit</fullName>
    </submittedName>
</protein>
<evidence type="ECO:0000259" key="7">
    <source>
        <dbReference type="Pfam" id="PF05681"/>
    </source>
</evidence>
<dbReference type="InterPro" id="IPR051208">
    <property type="entry name" value="Class-I_Fumarase/Tartrate_DH"/>
</dbReference>
<comment type="caution">
    <text evidence="8">The sequence shown here is derived from an EMBL/GenBank/DDBJ whole genome shotgun (WGS) entry which is preliminary data.</text>
</comment>
<feature type="domain" description="Fe-S hydro-lyase tartrate dehydratase alpha-type catalytic" evidence="7">
    <location>
        <begin position="9"/>
        <end position="282"/>
    </location>
</feature>
<dbReference type="PANTHER" id="PTHR30389:SF17">
    <property type="entry name" value="L(+)-TARTRATE DEHYDRATASE SUBUNIT ALPHA-RELATED"/>
    <property type="match status" value="1"/>
</dbReference>
<gene>
    <name evidence="8" type="ORF">BXY53_2790</name>
</gene>
<dbReference type="GO" id="GO:0016829">
    <property type="term" value="F:lyase activity"/>
    <property type="evidence" value="ECO:0007669"/>
    <property type="project" value="UniProtKB-KW"/>
</dbReference>
<dbReference type="Pfam" id="PF05681">
    <property type="entry name" value="Fumerase"/>
    <property type="match status" value="1"/>
</dbReference>
<evidence type="ECO:0000313" key="8">
    <source>
        <dbReference type="EMBL" id="RIA45370.1"/>
    </source>
</evidence>
<keyword evidence="2" id="KW-0004">4Fe-4S</keyword>
<sequence length="321" mass="35250">MIANETIEKAAYDVMTKAAIDIPEDYLNGIKGMVDMEKGDLSAFVLKAMIDNWEAATEDRRPMCADTGLPRYFIKVGNEAKFDGGFVGFERALRSATARATHDVPLRPNRVHPLWRHDHNNNVGLNAPEVEWSFEPDADWIDITTVHKGGLFGTDYRMLFPGDGIDGIKRFFLDTLIAFGKRGLACQPAIVGVGLGGSKDICMVLGKQAACLRPVGDKNPDPKVAELEDELKELGNNIGMGAMGFVGSSMCVDVHVECGFTHTGGMPMSVHTFCLSSRRATARIHADGSIEYRTDPKWFTPYMRRETIGWDSQEAASSKSA</sequence>
<dbReference type="Proteomes" id="UP000266273">
    <property type="component" value="Unassembled WGS sequence"/>
</dbReference>
<dbReference type="GO" id="GO:0046872">
    <property type="term" value="F:metal ion binding"/>
    <property type="evidence" value="ECO:0007669"/>
    <property type="project" value="UniProtKB-KW"/>
</dbReference>
<dbReference type="InterPro" id="IPR004646">
    <property type="entry name" value="Fe-S_hydro-lyase_TtdA-typ_cat"/>
</dbReference>
<dbReference type="GO" id="GO:0051539">
    <property type="term" value="F:4 iron, 4 sulfur cluster binding"/>
    <property type="evidence" value="ECO:0007669"/>
    <property type="project" value="UniProtKB-KW"/>
</dbReference>
<dbReference type="AlphaFoldDB" id="A0A397P746"/>
<keyword evidence="4" id="KW-0408">Iron</keyword>
<reference evidence="8 9" key="1">
    <citation type="submission" date="2018-08" db="EMBL/GenBank/DDBJ databases">
        <title>Genomic Encyclopedia of Archaeal and Bacterial Type Strains, Phase II (KMG-II): from individual species to whole genera.</title>
        <authorList>
            <person name="Goeker M."/>
        </authorList>
    </citation>
    <scope>NUCLEOTIDE SEQUENCE [LARGE SCALE GENOMIC DNA]</scope>
    <source>
        <strain evidence="8 9">DSM 5002</strain>
    </source>
</reference>
<keyword evidence="5" id="KW-0411">Iron-sulfur</keyword>
<keyword evidence="6" id="KW-0456">Lyase</keyword>
<accession>A0A397P746</accession>
<evidence type="ECO:0000256" key="2">
    <source>
        <dbReference type="ARBA" id="ARBA00022485"/>
    </source>
</evidence>